<dbReference type="eggNOG" id="COG1490">
    <property type="taxonomic scope" value="Bacteria"/>
</dbReference>
<dbReference type="InterPro" id="IPR003732">
    <property type="entry name" value="Daa-tRNA_deacyls_DTD"/>
</dbReference>
<dbReference type="EMBL" id="JRMW01000043">
    <property type="protein sequence ID" value="KGF03128.1"/>
    <property type="molecule type" value="Genomic_DNA"/>
</dbReference>
<evidence type="ECO:0000313" key="3">
    <source>
        <dbReference type="EMBL" id="KGF03128.1"/>
    </source>
</evidence>
<dbReference type="EC" id="3.1.1.96" evidence="2"/>
<dbReference type="Proteomes" id="UP000029579">
    <property type="component" value="Unassembled WGS sequence"/>
</dbReference>
<dbReference type="GO" id="GO:0051500">
    <property type="term" value="F:D-tyrosyl-tRNA(Tyr) deacylase activity"/>
    <property type="evidence" value="ECO:0007669"/>
    <property type="project" value="TreeGrafter"/>
</dbReference>
<feature type="short sequence motif" description="Gly-cisPro motif, important for rejection of L-amino acids" evidence="2">
    <location>
        <begin position="137"/>
        <end position="138"/>
    </location>
</feature>
<dbReference type="HAMAP" id="MF_00518">
    <property type="entry name" value="Deacylase_Dtd"/>
    <property type="match status" value="1"/>
</dbReference>
<sequence length="149" mass="16842">MRAIIQKVTRASVKVENELISEIGNGYMILLAVKQTDTDDDFLYIKKKISNLRIFEDEDGKLNLSIKDTGGEILLVSQFTLYGDARKGNRPSFTMSAGLEKANNYYERLRDELISEGFTVKTGKFQAHMEVSLINDGPVTIILDSERIF</sequence>
<keyword evidence="2" id="KW-0820">tRNA-binding</keyword>
<comment type="function">
    <text evidence="2">An aminoacyl-tRNA editing enzyme that deacylates mischarged D-aminoacyl-tRNAs. Also deacylates mischarged glycyl-tRNA(Ala), protecting cells against glycine mischarging by AlaRS. Acts via tRNA-based rather than protein-based catalysis; rejects L-amino acids rather than detecting D-amino acids in the active site. By recycling D-aminoacyl-tRNA to D-amino acids and free tRNA molecules, this enzyme counteracts the toxicity associated with the formation of D-aminoacyl-tRNA entities in vivo and helps enforce protein L-homochirality.</text>
</comment>
<comment type="similarity">
    <text evidence="1 2">Belongs to the DTD family.</text>
</comment>
<gene>
    <name evidence="2" type="primary">dtd</name>
    <name evidence="3" type="ORF">HMPREF1630_09050</name>
</gene>
<proteinExistence type="inferred from homology"/>
<comment type="subunit">
    <text evidence="2">Homodimer.</text>
</comment>
<comment type="catalytic activity">
    <reaction evidence="2">
        <text>a D-aminoacyl-tRNA + H2O = a tRNA + a D-alpha-amino acid + H(+)</text>
        <dbReference type="Rhea" id="RHEA:13953"/>
        <dbReference type="Rhea" id="RHEA-COMP:10123"/>
        <dbReference type="Rhea" id="RHEA-COMP:10124"/>
        <dbReference type="ChEBI" id="CHEBI:15377"/>
        <dbReference type="ChEBI" id="CHEBI:15378"/>
        <dbReference type="ChEBI" id="CHEBI:59871"/>
        <dbReference type="ChEBI" id="CHEBI:78442"/>
        <dbReference type="ChEBI" id="CHEBI:79333"/>
        <dbReference type="EC" id="3.1.1.96"/>
    </reaction>
</comment>
<organism evidence="3 4">
    <name type="scientific">Anaerococcus lactolyticus S7-1-13</name>
    <dbReference type="NCBI Taxonomy" id="1284686"/>
    <lineage>
        <taxon>Bacteria</taxon>
        <taxon>Bacillati</taxon>
        <taxon>Bacillota</taxon>
        <taxon>Tissierellia</taxon>
        <taxon>Tissierellales</taxon>
        <taxon>Peptoniphilaceae</taxon>
        <taxon>Anaerococcus</taxon>
    </lineage>
</organism>
<reference evidence="3 4" key="1">
    <citation type="submission" date="2014-07" db="EMBL/GenBank/DDBJ databases">
        <authorList>
            <person name="McCorrison J."/>
            <person name="Sanka R."/>
            <person name="Torralba M."/>
            <person name="Gillis M."/>
            <person name="Haft D.H."/>
            <person name="Methe B."/>
            <person name="Sutton G."/>
            <person name="Nelson K.E."/>
        </authorList>
    </citation>
    <scope>NUCLEOTIDE SEQUENCE [LARGE SCALE GENOMIC DNA]</scope>
    <source>
        <strain evidence="3 4">S7-1-13</strain>
    </source>
</reference>
<dbReference type="OrthoDB" id="9801395at2"/>
<dbReference type="Gene3D" id="3.50.80.10">
    <property type="entry name" value="D-tyrosyl-tRNA(Tyr) deacylase"/>
    <property type="match status" value="1"/>
</dbReference>
<dbReference type="RefSeq" id="WP_037328802.1">
    <property type="nucleotide sequence ID" value="NZ_JRMW01000043.1"/>
</dbReference>
<dbReference type="AlphaFoldDB" id="A0A095WZT6"/>
<name>A0A095WZT6_9FIRM</name>
<evidence type="ECO:0000313" key="4">
    <source>
        <dbReference type="Proteomes" id="UP000029579"/>
    </source>
</evidence>
<comment type="caution">
    <text evidence="3">The sequence shown here is derived from an EMBL/GenBank/DDBJ whole genome shotgun (WGS) entry which is preliminary data.</text>
</comment>
<protein>
    <recommendedName>
        <fullName evidence="2">D-aminoacyl-tRNA deacylase</fullName>
        <shortName evidence="2">DTD</shortName>
        <ecNumber evidence="2">3.1.1.96</ecNumber>
    </recommendedName>
    <alternativeName>
        <fullName evidence="2">Gly-tRNA(Ala) deacylase</fullName>
        <ecNumber evidence="2">3.1.1.-</ecNumber>
    </alternativeName>
</protein>
<dbReference type="GO" id="GO:0106026">
    <property type="term" value="F:Gly-tRNA(Ala) deacylase activity"/>
    <property type="evidence" value="ECO:0007669"/>
    <property type="project" value="UniProtKB-UniRule"/>
</dbReference>
<dbReference type="GO" id="GO:0043908">
    <property type="term" value="F:Ser(Gly)-tRNA(Ala) hydrolase activity"/>
    <property type="evidence" value="ECO:0007669"/>
    <property type="project" value="UniProtKB-UniRule"/>
</dbReference>
<dbReference type="FunFam" id="3.50.80.10:FF:000001">
    <property type="entry name" value="D-aminoacyl-tRNA deacylase"/>
    <property type="match status" value="1"/>
</dbReference>
<dbReference type="CDD" id="cd00563">
    <property type="entry name" value="Dtyr_deacylase"/>
    <property type="match status" value="1"/>
</dbReference>
<comment type="domain">
    <text evidence="2">A Gly-cisPro motif from one monomer fits into the active site of the other monomer to allow specific chiral rejection of L-amino acids.</text>
</comment>
<comment type="subcellular location">
    <subcellularLocation>
        <location evidence="2">Cytoplasm</location>
    </subcellularLocation>
</comment>
<dbReference type="GO" id="GO:0019478">
    <property type="term" value="P:D-amino acid catabolic process"/>
    <property type="evidence" value="ECO:0007669"/>
    <property type="project" value="UniProtKB-UniRule"/>
</dbReference>
<dbReference type="NCBIfam" id="TIGR00256">
    <property type="entry name" value="D-aminoacyl-tRNA deacylase"/>
    <property type="match status" value="1"/>
</dbReference>
<accession>A0A095WZT6</accession>
<comment type="catalytic activity">
    <reaction evidence="2">
        <text>glycyl-tRNA(Ala) + H2O = tRNA(Ala) + glycine + H(+)</text>
        <dbReference type="Rhea" id="RHEA:53744"/>
        <dbReference type="Rhea" id="RHEA-COMP:9657"/>
        <dbReference type="Rhea" id="RHEA-COMP:13640"/>
        <dbReference type="ChEBI" id="CHEBI:15377"/>
        <dbReference type="ChEBI" id="CHEBI:15378"/>
        <dbReference type="ChEBI" id="CHEBI:57305"/>
        <dbReference type="ChEBI" id="CHEBI:78442"/>
        <dbReference type="ChEBI" id="CHEBI:78522"/>
    </reaction>
</comment>
<dbReference type="Pfam" id="PF02580">
    <property type="entry name" value="Tyr_Deacylase"/>
    <property type="match status" value="1"/>
</dbReference>
<keyword evidence="2" id="KW-0963">Cytoplasm</keyword>
<dbReference type="PANTHER" id="PTHR10472">
    <property type="entry name" value="D-TYROSYL-TRNA TYR DEACYLASE"/>
    <property type="match status" value="1"/>
</dbReference>
<dbReference type="GO" id="GO:0005737">
    <property type="term" value="C:cytoplasm"/>
    <property type="evidence" value="ECO:0007669"/>
    <property type="project" value="UniProtKB-SubCell"/>
</dbReference>
<evidence type="ECO:0000256" key="2">
    <source>
        <dbReference type="HAMAP-Rule" id="MF_00518"/>
    </source>
</evidence>
<dbReference type="PANTHER" id="PTHR10472:SF5">
    <property type="entry name" value="D-AMINOACYL-TRNA DEACYLASE 1"/>
    <property type="match status" value="1"/>
</dbReference>
<dbReference type="EC" id="3.1.1.-" evidence="2"/>
<dbReference type="InterPro" id="IPR023509">
    <property type="entry name" value="DTD-like_sf"/>
</dbReference>
<keyword evidence="2" id="KW-0694">RNA-binding</keyword>
<dbReference type="GO" id="GO:0000049">
    <property type="term" value="F:tRNA binding"/>
    <property type="evidence" value="ECO:0007669"/>
    <property type="project" value="UniProtKB-UniRule"/>
</dbReference>
<keyword evidence="2" id="KW-0378">Hydrolase</keyword>
<dbReference type="SUPFAM" id="SSF69500">
    <property type="entry name" value="DTD-like"/>
    <property type="match status" value="1"/>
</dbReference>
<evidence type="ECO:0000256" key="1">
    <source>
        <dbReference type="ARBA" id="ARBA00009673"/>
    </source>
</evidence>